<keyword evidence="7" id="KW-1185">Reference proteome</keyword>
<dbReference type="GO" id="GO:0030479">
    <property type="term" value="C:actin cortical patch"/>
    <property type="evidence" value="ECO:0007669"/>
    <property type="project" value="TreeGrafter"/>
</dbReference>
<dbReference type="GO" id="GO:0051666">
    <property type="term" value="P:actin cortical patch localization"/>
    <property type="evidence" value="ECO:0007669"/>
    <property type="project" value="InterPro"/>
</dbReference>
<accession>A0AAD7AEM7</accession>
<dbReference type="SMART" id="SM00326">
    <property type="entry name" value="SH3"/>
    <property type="match status" value="1"/>
</dbReference>
<comment type="caution">
    <text evidence="6">The sequence shown here is derived from an EMBL/GenBank/DDBJ whole genome shotgun (WGS) entry which is preliminary data.</text>
</comment>
<evidence type="ECO:0008006" key="8">
    <source>
        <dbReference type="Google" id="ProtNLM"/>
    </source>
</evidence>
<feature type="domain" description="SH3" evidence="4">
    <location>
        <begin position="373"/>
        <end position="432"/>
    </location>
</feature>
<dbReference type="Pfam" id="PF03114">
    <property type="entry name" value="BAR"/>
    <property type="match status" value="1"/>
</dbReference>
<dbReference type="InterPro" id="IPR046982">
    <property type="entry name" value="BIN3/RVS161-like"/>
</dbReference>
<feature type="domain" description="BAR" evidence="5">
    <location>
        <begin position="15"/>
        <end position="247"/>
    </location>
</feature>
<feature type="compositionally biased region" description="Low complexity" evidence="3">
    <location>
        <begin position="291"/>
        <end position="328"/>
    </location>
</feature>
<dbReference type="GO" id="GO:0008289">
    <property type="term" value="F:lipid binding"/>
    <property type="evidence" value="ECO:0007669"/>
    <property type="project" value="TreeGrafter"/>
</dbReference>
<dbReference type="Proteomes" id="UP001218218">
    <property type="component" value="Unassembled WGS sequence"/>
</dbReference>
<gene>
    <name evidence="6" type="ORF">DFH08DRAFT_849852</name>
</gene>
<proteinExistence type="predicted"/>
<dbReference type="EMBL" id="JARIHO010000008">
    <property type="protein sequence ID" value="KAJ7356721.1"/>
    <property type="molecule type" value="Genomic_DNA"/>
</dbReference>
<evidence type="ECO:0000259" key="5">
    <source>
        <dbReference type="PROSITE" id="PS51021"/>
    </source>
</evidence>
<dbReference type="InterPro" id="IPR036028">
    <property type="entry name" value="SH3-like_dom_sf"/>
</dbReference>
<keyword evidence="1 2" id="KW-0728">SH3 domain</keyword>
<dbReference type="PRINTS" id="PR00452">
    <property type="entry name" value="SH3DOMAIN"/>
</dbReference>
<dbReference type="PROSITE" id="PS51021">
    <property type="entry name" value="BAR"/>
    <property type="match status" value="1"/>
</dbReference>
<evidence type="ECO:0000256" key="2">
    <source>
        <dbReference type="PROSITE-ProRule" id="PRU00192"/>
    </source>
</evidence>
<dbReference type="SUPFAM" id="SSF103657">
    <property type="entry name" value="BAR/IMD domain-like"/>
    <property type="match status" value="1"/>
</dbReference>
<evidence type="ECO:0000256" key="1">
    <source>
        <dbReference type="ARBA" id="ARBA00022443"/>
    </source>
</evidence>
<dbReference type="SUPFAM" id="SSF50044">
    <property type="entry name" value="SH3-domain"/>
    <property type="match status" value="1"/>
</dbReference>
<evidence type="ECO:0000259" key="4">
    <source>
        <dbReference type="PROSITE" id="PS50002"/>
    </source>
</evidence>
<dbReference type="PANTHER" id="PTHR47174">
    <property type="entry name" value="BRIDGING INTEGRATOR 3"/>
    <property type="match status" value="1"/>
</dbReference>
<evidence type="ECO:0000256" key="3">
    <source>
        <dbReference type="SAM" id="MobiDB-lite"/>
    </source>
</evidence>
<dbReference type="PANTHER" id="PTHR47174:SF1">
    <property type="entry name" value="REDUCED VIABILITY UPON STARVATION PROTEIN 167"/>
    <property type="match status" value="1"/>
</dbReference>
<feature type="compositionally biased region" description="Low complexity" evidence="3">
    <location>
        <begin position="347"/>
        <end position="357"/>
    </location>
</feature>
<evidence type="ECO:0000313" key="6">
    <source>
        <dbReference type="EMBL" id="KAJ7356721.1"/>
    </source>
</evidence>
<sequence length="432" mass="47912">MKGFTKSIKRTPFNVTSKIGFAKKSTDPEFDDYQRHFGTMEKATETLLKDIKSFTDAINGLFTSGAGFATHFSTLFHPIAGEYDLIGKNPDAAQTIRSVTKYETAMEELRTSIGPELDLIESRVVGPVKELQQVMKTIRKSITKRDHKLVDYDRFNNSLTKLRDKKEKSLSDEKNLFKLEQDFELATNEYDFLNNALKTDLPRFMTLSTQFIDPLFSSFYYMQLNIFYLILEKVNGFAEENKYDVTNVPGSQIANDYEGKRTDAWSSIEELHITKRIISVSKMVQANRSQTGSLGRSATTASTASSSSLTPSRTTPPARMPSNPNLKKVPPPVPGSSAAAPPPPYTPGASAAAATKRAPPPPPPLKPKPKVAPKIQYVVALYDFAAQADGDLSFNTGDRIEVVERGASAEDWWTGRVHGQQGVFPGNYVQES</sequence>
<dbReference type="GO" id="GO:0006897">
    <property type="term" value="P:endocytosis"/>
    <property type="evidence" value="ECO:0007669"/>
    <property type="project" value="InterPro"/>
</dbReference>
<dbReference type="FunFam" id="2.30.30.40:FF:000100">
    <property type="entry name" value="SH3 domain-containing YSC84-like protein 1"/>
    <property type="match status" value="1"/>
</dbReference>
<dbReference type="InterPro" id="IPR001452">
    <property type="entry name" value="SH3_domain"/>
</dbReference>
<dbReference type="CDD" id="cd07599">
    <property type="entry name" value="BAR_Rvs167p"/>
    <property type="match status" value="1"/>
</dbReference>
<dbReference type="GO" id="GO:0043332">
    <property type="term" value="C:mating projection tip"/>
    <property type="evidence" value="ECO:0007669"/>
    <property type="project" value="TreeGrafter"/>
</dbReference>
<dbReference type="Gene3D" id="1.20.1270.60">
    <property type="entry name" value="Arfaptin homology (AH) domain/BAR domain"/>
    <property type="match status" value="1"/>
</dbReference>
<dbReference type="Gene3D" id="2.30.30.40">
    <property type="entry name" value="SH3 Domains"/>
    <property type="match status" value="1"/>
</dbReference>
<feature type="compositionally biased region" description="Pro residues" evidence="3">
    <location>
        <begin position="329"/>
        <end position="346"/>
    </location>
</feature>
<organism evidence="6 7">
    <name type="scientific">Mycena albidolilacea</name>
    <dbReference type="NCBI Taxonomy" id="1033008"/>
    <lineage>
        <taxon>Eukaryota</taxon>
        <taxon>Fungi</taxon>
        <taxon>Dikarya</taxon>
        <taxon>Basidiomycota</taxon>
        <taxon>Agaricomycotina</taxon>
        <taxon>Agaricomycetes</taxon>
        <taxon>Agaricomycetidae</taxon>
        <taxon>Agaricales</taxon>
        <taxon>Marasmiineae</taxon>
        <taxon>Mycenaceae</taxon>
        <taxon>Mycena</taxon>
    </lineage>
</organism>
<dbReference type="PROSITE" id="PS50002">
    <property type="entry name" value="SH3"/>
    <property type="match status" value="1"/>
</dbReference>
<dbReference type="InterPro" id="IPR027267">
    <property type="entry name" value="AH/BAR_dom_sf"/>
</dbReference>
<feature type="region of interest" description="Disordered" evidence="3">
    <location>
        <begin position="288"/>
        <end position="370"/>
    </location>
</feature>
<dbReference type="Pfam" id="PF00018">
    <property type="entry name" value="SH3_1"/>
    <property type="match status" value="1"/>
</dbReference>
<dbReference type="SMART" id="SM00721">
    <property type="entry name" value="BAR"/>
    <property type="match status" value="1"/>
</dbReference>
<protein>
    <recommendedName>
        <fullName evidence="8">BAR-domain-containing protein</fullName>
    </recommendedName>
</protein>
<dbReference type="GO" id="GO:1990528">
    <property type="term" value="C:Rvs161p-Rvs167p complex"/>
    <property type="evidence" value="ECO:0007669"/>
    <property type="project" value="TreeGrafter"/>
</dbReference>
<evidence type="ECO:0000313" key="7">
    <source>
        <dbReference type="Proteomes" id="UP001218218"/>
    </source>
</evidence>
<dbReference type="InterPro" id="IPR004148">
    <property type="entry name" value="BAR_dom"/>
</dbReference>
<dbReference type="GO" id="GO:0097320">
    <property type="term" value="P:plasma membrane tubulation"/>
    <property type="evidence" value="ECO:0007669"/>
    <property type="project" value="TreeGrafter"/>
</dbReference>
<dbReference type="AlphaFoldDB" id="A0AAD7AEM7"/>
<name>A0AAD7AEM7_9AGAR</name>
<reference evidence="6" key="1">
    <citation type="submission" date="2023-03" db="EMBL/GenBank/DDBJ databases">
        <title>Massive genome expansion in bonnet fungi (Mycena s.s.) driven by repeated elements and novel gene families across ecological guilds.</title>
        <authorList>
            <consortium name="Lawrence Berkeley National Laboratory"/>
            <person name="Harder C.B."/>
            <person name="Miyauchi S."/>
            <person name="Viragh M."/>
            <person name="Kuo A."/>
            <person name="Thoen E."/>
            <person name="Andreopoulos B."/>
            <person name="Lu D."/>
            <person name="Skrede I."/>
            <person name="Drula E."/>
            <person name="Henrissat B."/>
            <person name="Morin E."/>
            <person name="Kohler A."/>
            <person name="Barry K."/>
            <person name="LaButti K."/>
            <person name="Morin E."/>
            <person name="Salamov A."/>
            <person name="Lipzen A."/>
            <person name="Mereny Z."/>
            <person name="Hegedus B."/>
            <person name="Baldrian P."/>
            <person name="Stursova M."/>
            <person name="Weitz H."/>
            <person name="Taylor A."/>
            <person name="Grigoriev I.V."/>
            <person name="Nagy L.G."/>
            <person name="Martin F."/>
            <person name="Kauserud H."/>
        </authorList>
    </citation>
    <scope>NUCLEOTIDE SEQUENCE</scope>
    <source>
        <strain evidence="6">CBHHK002</strain>
    </source>
</reference>
<dbReference type="GO" id="GO:0031097">
    <property type="term" value="C:medial cortex"/>
    <property type="evidence" value="ECO:0007669"/>
    <property type="project" value="TreeGrafter"/>
</dbReference>